<feature type="transmembrane region" description="Helical" evidence="6">
    <location>
        <begin position="88"/>
        <end position="112"/>
    </location>
</feature>
<evidence type="ECO:0000256" key="6">
    <source>
        <dbReference type="SAM" id="Phobius"/>
    </source>
</evidence>
<feature type="transmembrane region" description="Helical" evidence="6">
    <location>
        <begin position="207"/>
        <end position="224"/>
    </location>
</feature>
<keyword evidence="4 6" id="KW-1133">Transmembrane helix</keyword>
<feature type="transmembrane region" description="Helical" evidence="6">
    <location>
        <begin position="290"/>
        <end position="307"/>
    </location>
</feature>
<proteinExistence type="predicted"/>
<sequence>MLVVLLKFAEVGTRAIFVVGTSYLLPLDQAGQFGLIVTLQGLASFAFGYERHTDIQRRVVGAEPWTFDRAVGQALRLFATNYLVVSPIYAALLLILMGLSPWLICLAIVVAVAEQLMNQAYLMAMVNPRYRPLMGLAVMKNTAILAVLAWLMLADPARLGLGAVLVTWAAASVGTVGVAALIWIRLRHPHPDPGPGLRESLSAQYRASWHHFLLGLVAILALQIDRLVIGAVMPLDQVGVYFRHILMVSMIYQVFNIAFLNRVLPAVFALAKRAPLSDLQAIAQREYLRVLVFVGALALAGLALHLVTGDALADRFSLVPAYFAGLLVMSCVRMRADFNGLILNALHQEAVIFRLQLISFALNFPVLVGLTWALGIPGTIASGITGAALYLALTRRTLIRQDRESPALAT</sequence>
<dbReference type="PANTHER" id="PTHR30250:SF11">
    <property type="entry name" value="O-ANTIGEN TRANSPORTER-RELATED"/>
    <property type="match status" value="1"/>
</dbReference>
<evidence type="ECO:0000256" key="5">
    <source>
        <dbReference type="ARBA" id="ARBA00023136"/>
    </source>
</evidence>
<feature type="transmembrane region" description="Helical" evidence="6">
    <location>
        <begin position="374"/>
        <end position="393"/>
    </location>
</feature>
<dbReference type="GO" id="GO:0005886">
    <property type="term" value="C:plasma membrane"/>
    <property type="evidence" value="ECO:0007669"/>
    <property type="project" value="UniProtKB-SubCell"/>
</dbReference>
<dbReference type="Proteomes" id="UP000231644">
    <property type="component" value="Unassembled WGS sequence"/>
</dbReference>
<reference evidence="7 8" key="1">
    <citation type="submission" date="2016-10" db="EMBL/GenBank/DDBJ databases">
        <authorList>
            <person name="de Groot N.N."/>
        </authorList>
    </citation>
    <scope>NUCLEOTIDE SEQUENCE [LARGE SCALE GENOMIC DNA]</scope>
    <source>
        <strain evidence="7 8">DSM 29619</strain>
    </source>
</reference>
<feature type="transmembrane region" description="Helical" evidence="6">
    <location>
        <begin position="244"/>
        <end position="270"/>
    </location>
</feature>
<feature type="transmembrane region" description="Helical" evidence="6">
    <location>
        <begin position="159"/>
        <end position="186"/>
    </location>
</feature>
<dbReference type="EMBL" id="FOLX01000003">
    <property type="protein sequence ID" value="SFD18794.1"/>
    <property type="molecule type" value="Genomic_DNA"/>
</dbReference>
<dbReference type="PANTHER" id="PTHR30250">
    <property type="entry name" value="PST FAMILY PREDICTED COLANIC ACID TRANSPORTER"/>
    <property type="match status" value="1"/>
</dbReference>
<dbReference type="InterPro" id="IPR050833">
    <property type="entry name" value="Poly_Biosynth_Transport"/>
</dbReference>
<protein>
    <submittedName>
        <fullName evidence="7">Membrane protein involved in the export of O-antigen and teichoic acid</fullName>
    </submittedName>
</protein>
<evidence type="ECO:0000256" key="4">
    <source>
        <dbReference type="ARBA" id="ARBA00022989"/>
    </source>
</evidence>
<evidence type="ECO:0000313" key="7">
    <source>
        <dbReference type="EMBL" id="SFD18794.1"/>
    </source>
</evidence>
<organism evidence="7 8">
    <name type="scientific">Pseudooceanicola nitratireducens</name>
    <dbReference type="NCBI Taxonomy" id="517719"/>
    <lineage>
        <taxon>Bacteria</taxon>
        <taxon>Pseudomonadati</taxon>
        <taxon>Pseudomonadota</taxon>
        <taxon>Alphaproteobacteria</taxon>
        <taxon>Rhodobacterales</taxon>
        <taxon>Paracoccaceae</taxon>
        <taxon>Pseudooceanicola</taxon>
    </lineage>
</organism>
<dbReference type="STRING" id="517719.SAMN05421762_3543"/>
<comment type="subcellular location">
    <subcellularLocation>
        <location evidence="1">Cell membrane</location>
        <topology evidence="1">Multi-pass membrane protein</topology>
    </subcellularLocation>
</comment>
<keyword evidence="3 6" id="KW-0812">Transmembrane</keyword>
<keyword evidence="5 6" id="KW-0472">Membrane</keyword>
<keyword evidence="2" id="KW-1003">Cell membrane</keyword>
<keyword evidence="8" id="KW-1185">Reference proteome</keyword>
<dbReference type="RefSeq" id="WP_093454888.1">
    <property type="nucleotide sequence ID" value="NZ_FNZG01000006.1"/>
</dbReference>
<dbReference type="AlphaFoldDB" id="A0A1I1Q9I5"/>
<evidence type="ECO:0000313" key="8">
    <source>
        <dbReference type="Proteomes" id="UP000231644"/>
    </source>
</evidence>
<gene>
    <name evidence="7" type="ORF">SAMN05421762_3543</name>
</gene>
<name>A0A1I1Q9I5_9RHOB</name>
<evidence type="ECO:0000256" key="3">
    <source>
        <dbReference type="ARBA" id="ARBA00022692"/>
    </source>
</evidence>
<evidence type="ECO:0000256" key="2">
    <source>
        <dbReference type="ARBA" id="ARBA00022475"/>
    </source>
</evidence>
<evidence type="ECO:0000256" key="1">
    <source>
        <dbReference type="ARBA" id="ARBA00004651"/>
    </source>
</evidence>
<accession>A0A1I1Q9I5</accession>
<feature type="transmembrane region" description="Helical" evidence="6">
    <location>
        <begin position="133"/>
        <end position="153"/>
    </location>
</feature>
<dbReference type="OrthoDB" id="7835836at2"/>